<keyword evidence="2" id="KW-1185">Reference proteome</keyword>
<gene>
    <name evidence="1" type="ORF">E6W39_10645</name>
</gene>
<keyword evidence="1" id="KW-0560">Oxidoreductase</keyword>
<reference evidence="1 2" key="1">
    <citation type="submission" date="2019-06" db="EMBL/GenBank/DDBJ databases">
        <title>Description of Kitasatospora acidophila sp. nov. isolated from pine grove soil, and reclassification of Streptomyces novaecaesareae to Kitasatospora novaeceasareae comb. nov.</title>
        <authorList>
            <person name="Kim M.J."/>
        </authorList>
    </citation>
    <scope>NUCLEOTIDE SEQUENCE [LARGE SCALE GENOMIC DNA]</scope>
    <source>
        <strain evidence="1 2">MMS16-CNU292</strain>
    </source>
</reference>
<dbReference type="AlphaFoldDB" id="A0A540W2R4"/>
<evidence type="ECO:0000313" key="2">
    <source>
        <dbReference type="Proteomes" id="UP000319103"/>
    </source>
</evidence>
<protein>
    <submittedName>
        <fullName evidence="1">Phytanoyl-CoA dioxygenase family protein</fullName>
    </submittedName>
</protein>
<dbReference type="GO" id="GO:0005506">
    <property type="term" value="F:iron ion binding"/>
    <property type="evidence" value="ECO:0007669"/>
    <property type="project" value="UniProtKB-ARBA"/>
</dbReference>
<dbReference type="Pfam" id="PF05721">
    <property type="entry name" value="PhyH"/>
    <property type="match status" value="1"/>
</dbReference>
<accession>A0A540W2R4</accession>
<dbReference type="PANTHER" id="PTHR20883:SF48">
    <property type="entry name" value="ECTOINE DIOXYGENASE"/>
    <property type="match status" value="1"/>
</dbReference>
<dbReference type="PANTHER" id="PTHR20883">
    <property type="entry name" value="PHYTANOYL-COA DIOXYGENASE DOMAIN CONTAINING 1"/>
    <property type="match status" value="1"/>
</dbReference>
<dbReference type="Gene3D" id="2.60.120.620">
    <property type="entry name" value="q2cbj1_9rhob like domain"/>
    <property type="match status" value="1"/>
</dbReference>
<dbReference type="GO" id="GO:0016706">
    <property type="term" value="F:2-oxoglutarate-dependent dioxygenase activity"/>
    <property type="evidence" value="ECO:0007669"/>
    <property type="project" value="UniProtKB-ARBA"/>
</dbReference>
<dbReference type="Proteomes" id="UP000319103">
    <property type="component" value="Unassembled WGS sequence"/>
</dbReference>
<dbReference type="RefSeq" id="WP_141633324.1">
    <property type="nucleotide sequence ID" value="NZ_VIGB01000003.1"/>
</dbReference>
<sequence length="298" mass="33807">MTLIDNTASVAPMTGEQREQFERDGYLVVPGALSSAEVEYYTDALDRLYEQERAAGQVSPTGAMHKLSAVASLPEVVDLINHPNTFPLVWSILGWNVHIYHSHLDVHPTIRVPKPYRFEWHQDGGRQNREIETTPRPRLSVKIAYWLSDVSETGRGNFKVVPGSHLSDRIDGPPSRDIRWPEPEGAIEVTANPGDAVFFDRRLWHTRTDNYSDITRKGIFFAYSHRWSHGRDENDALFAHEAFADFSPVQRQLLGAKLATEGQVPGDHQWGHYPETTPLHGYLREHGLLDPSYPPLMP</sequence>
<comment type="caution">
    <text evidence="1">The sequence shown here is derived from an EMBL/GenBank/DDBJ whole genome shotgun (WGS) entry which is preliminary data.</text>
</comment>
<name>A0A540W2R4_9ACTN</name>
<keyword evidence="1" id="KW-0223">Dioxygenase</keyword>
<evidence type="ECO:0000313" key="1">
    <source>
        <dbReference type="EMBL" id="TQF02634.1"/>
    </source>
</evidence>
<dbReference type="OrthoDB" id="9796766at2"/>
<dbReference type="SUPFAM" id="SSF51197">
    <property type="entry name" value="Clavaminate synthase-like"/>
    <property type="match status" value="1"/>
</dbReference>
<dbReference type="InterPro" id="IPR008775">
    <property type="entry name" value="Phytyl_CoA_dOase-like"/>
</dbReference>
<organism evidence="1 2">
    <name type="scientific">Kitasatospora acidiphila</name>
    <dbReference type="NCBI Taxonomy" id="2567942"/>
    <lineage>
        <taxon>Bacteria</taxon>
        <taxon>Bacillati</taxon>
        <taxon>Actinomycetota</taxon>
        <taxon>Actinomycetes</taxon>
        <taxon>Kitasatosporales</taxon>
        <taxon>Streptomycetaceae</taxon>
        <taxon>Kitasatospora</taxon>
    </lineage>
</organism>
<dbReference type="EMBL" id="VIGB01000003">
    <property type="protein sequence ID" value="TQF02634.1"/>
    <property type="molecule type" value="Genomic_DNA"/>
</dbReference>
<proteinExistence type="predicted"/>